<dbReference type="RefSeq" id="WP_160732230.1">
    <property type="nucleotide sequence ID" value="NZ_WTYO01000001.1"/>
</dbReference>
<protein>
    <submittedName>
        <fullName evidence="1">Transposase</fullName>
    </submittedName>
</protein>
<dbReference type="Proteomes" id="UP000444401">
    <property type="component" value="Unassembled WGS sequence"/>
</dbReference>
<evidence type="ECO:0000313" key="2">
    <source>
        <dbReference type="Proteomes" id="UP000444401"/>
    </source>
</evidence>
<keyword evidence="2" id="KW-1185">Reference proteome</keyword>
<organism evidence="1 2">
    <name type="scientific">Pelagerythrobacter marinus</name>
    <dbReference type="NCBI Taxonomy" id="538382"/>
    <lineage>
        <taxon>Bacteria</taxon>
        <taxon>Pseudomonadati</taxon>
        <taxon>Pseudomonadota</taxon>
        <taxon>Alphaproteobacteria</taxon>
        <taxon>Sphingomonadales</taxon>
        <taxon>Erythrobacteraceae</taxon>
        <taxon>Pelagerythrobacter</taxon>
    </lineage>
</organism>
<evidence type="ECO:0000313" key="1">
    <source>
        <dbReference type="EMBL" id="MXO67592.1"/>
    </source>
</evidence>
<dbReference type="EMBL" id="WTYO01000001">
    <property type="protein sequence ID" value="MXO67592.1"/>
    <property type="molecule type" value="Genomic_DNA"/>
</dbReference>
<name>A0ABW9UW82_9SPHN</name>
<accession>A0ABW9UW82</accession>
<comment type="caution">
    <text evidence="1">The sequence shown here is derived from an EMBL/GenBank/DDBJ whole genome shotgun (WGS) entry which is preliminary data.</text>
</comment>
<reference evidence="1 2" key="1">
    <citation type="submission" date="2019-12" db="EMBL/GenBank/DDBJ databases">
        <title>Genomic-based taxomic classification of the family Erythrobacteraceae.</title>
        <authorList>
            <person name="Xu L."/>
        </authorList>
    </citation>
    <scope>NUCLEOTIDE SEQUENCE [LARGE SCALE GENOMIC DNA]</scope>
    <source>
        <strain evidence="1 2">H32</strain>
    </source>
</reference>
<gene>
    <name evidence="1" type="ORF">GRI72_01940</name>
</gene>
<sequence>MPRALTAPAGAPCSLEEARDALCARGFDPRDEASLHHAAGWLARLGCNRDFLGDLLVERLSTRGDEDAGAAGYGPQAIMLSGTQAGHFLRANIWPAAGDHACRTSGRHSFVYDLPHDHNFDFLTVGYFGPGYRSDYYEYDHAALAGWRGERAGLRFVERSALSPGRLLHYRAHRDVHRQLPPASLSVSLNVVAADPAAAWFDQYAFDLEEDRIGRVLNPGASEAFLHLAVGLGSGEAVELARWIGHGHPSDRLRLASFAARAASAGSAEGAERVWREAEGAGSRLVRAEAARRRAAVAAG</sequence>
<proteinExistence type="predicted"/>